<dbReference type="KEGG" id="eaj:Q3M24_07250"/>
<gene>
    <name evidence="1" type="ORF">Q3M24_07250</name>
</gene>
<organism evidence="1">
    <name type="scientific">Candidatus Electrothrix aestuarii</name>
    <dbReference type="NCBI Taxonomy" id="3062594"/>
    <lineage>
        <taxon>Bacteria</taxon>
        <taxon>Pseudomonadati</taxon>
        <taxon>Thermodesulfobacteriota</taxon>
        <taxon>Desulfobulbia</taxon>
        <taxon>Desulfobulbales</taxon>
        <taxon>Desulfobulbaceae</taxon>
        <taxon>Candidatus Electrothrix</taxon>
    </lineage>
</organism>
<sequence length="101" mass="11657">MKKEVIKEIRVLEDGKLLLELESGGDNSYQYIYREAAGIYWEPTLKGFISTEPKEWTYSTCFFHMVEIIRQVGIEVQLADQTSWSGLDKSEQQHILNAIAT</sequence>
<protein>
    <recommendedName>
        <fullName evidence="2">Integron Cassette Protein Hfx-Cass5 domain-containing protein</fullName>
    </recommendedName>
</protein>
<reference evidence="1" key="2">
    <citation type="submission" date="2024-06" db="EMBL/GenBank/DDBJ databases">
        <authorList>
            <person name="Plum-Jensen L.E."/>
            <person name="Schramm A."/>
            <person name="Marshall I.P.G."/>
        </authorList>
    </citation>
    <scope>NUCLEOTIDE SEQUENCE</scope>
    <source>
        <strain evidence="1">Rat1</strain>
    </source>
</reference>
<name>A0AAU8LZX2_9BACT</name>
<dbReference type="EMBL" id="CP159373">
    <property type="protein sequence ID" value="XCN74533.1"/>
    <property type="molecule type" value="Genomic_DNA"/>
</dbReference>
<proteinExistence type="predicted"/>
<evidence type="ECO:0000313" key="1">
    <source>
        <dbReference type="EMBL" id="XCN74533.1"/>
    </source>
</evidence>
<dbReference type="AlphaFoldDB" id="A0AAU8LZX2"/>
<dbReference type="Gene3D" id="2.20.20.40">
    <property type="entry name" value="Integron cassette protein"/>
    <property type="match status" value="1"/>
</dbReference>
<accession>A0AAU8LZX2</accession>
<evidence type="ECO:0008006" key="2">
    <source>
        <dbReference type="Google" id="ProtNLM"/>
    </source>
</evidence>
<reference evidence="1" key="1">
    <citation type="journal article" date="2024" name="Syst. Appl. Microbiol.">
        <title>First single-strain enrichments of Electrothrix cable bacteria, description of E. aestuarii sp. nov. and E. rattekaaiensis sp. nov., and proposal of a cable bacteria taxonomy following the rules of the SeqCode.</title>
        <authorList>
            <person name="Plum-Jensen L.E."/>
            <person name="Schramm A."/>
            <person name="Marshall I.P.G."/>
        </authorList>
    </citation>
    <scope>NUCLEOTIDE SEQUENCE</scope>
    <source>
        <strain evidence="1">Rat1</strain>
    </source>
</reference>
<dbReference type="Gene3D" id="1.20.5.1210">
    <property type="entry name" value="Integron cassette protein helical domain"/>
    <property type="match status" value="1"/>
</dbReference>